<evidence type="ECO:0000313" key="1">
    <source>
        <dbReference type="EMBL" id="STR42115.1"/>
    </source>
</evidence>
<dbReference type="AlphaFoldDB" id="A0A7H4M139"/>
<protein>
    <submittedName>
        <fullName evidence="1">Uncharacterized protein</fullName>
    </submittedName>
</protein>
<name>A0A7H4M139_9ENTR</name>
<gene>
    <name evidence="1" type="ORF">NCTC11694_03324</name>
</gene>
<dbReference type="Proteomes" id="UP000255050">
    <property type="component" value="Unassembled WGS sequence"/>
</dbReference>
<evidence type="ECO:0000313" key="2">
    <source>
        <dbReference type="Proteomes" id="UP000255050"/>
    </source>
</evidence>
<proteinExistence type="predicted"/>
<dbReference type="EMBL" id="UGJR01000002">
    <property type="protein sequence ID" value="STR42115.1"/>
    <property type="molecule type" value="Genomic_DNA"/>
</dbReference>
<reference evidence="1 2" key="1">
    <citation type="submission" date="2018-06" db="EMBL/GenBank/DDBJ databases">
        <authorList>
            <consortium name="Pathogen Informatics"/>
            <person name="Doyle S."/>
        </authorList>
    </citation>
    <scope>NUCLEOTIDE SEQUENCE [LARGE SCALE GENOMIC DNA]</scope>
    <source>
        <strain evidence="1 2">NCTC11694</strain>
    </source>
</reference>
<organism evidence="1 2">
    <name type="scientific">Klebsiella michiganensis</name>
    <dbReference type="NCBI Taxonomy" id="1134687"/>
    <lineage>
        <taxon>Bacteria</taxon>
        <taxon>Pseudomonadati</taxon>
        <taxon>Pseudomonadota</taxon>
        <taxon>Gammaproteobacteria</taxon>
        <taxon>Enterobacterales</taxon>
        <taxon>Enterobacteriaceae</taxon>
        <taxon>Klebsiella/Raoultella group</taxon>
        <taxon>Klebsiella</taxon>
    </lineage>
</organism>
<accession>A0A7H4M139</accession>
<sequence>MKLLDAFKEQIAQMGPLKRVWLTTFNLDIAFVESRILPAVLDIDPPVGRMDYEGLQRALNESNIDFQRLLRIRE</sequence>
<comment type="caution">
    <text evidence="1">The sequence shown here is derived from an EMBL/GenBank/DDBJ whole genome shotgun (WGS) entry which is preliminary data.</text>
</comment>